<evidence type="ECO:0000256" key="5">
    <source>
        <dbReference type="ARBA" id="ARBA00022694"/>
    </source>
</evidence>
<evidence type="ECO:0000313" key="11">
    <source>
        <dbReference type="EMBL" id="KAF2200080.1"/>
    </source>
</evidence>
<evidence type="ECO:0000256" key="2">
    <source>
        <dbReference type="ARBA" id="ARBA00004123"/>
    </source>
</evidence>
<dbReference type="Proteomes" id="UP000799536">
    <property type="component" value="Unassembled WGS sequence"/>
</dbReference>
<evidence type="ECO:0000256" key="1">
    <source>
        <dbReference type="ARBA" id="ARBA00000928"/>
    </source>
</evidence>
<keyword evidence="12" id="KW-1185">Reference proteome</keyword>
<sequence>MVRVKHRYLVVNFLYPTATTNASSKGPVPEFIQFHHPTSDQLTHGLLLKSIRDGVSELFGDYGAGVVSTGLKINYLSTATSTMIIRCPRSHYQLVWAALTFMTKLPKPINQPVVVKIVRVSGTIRKAEEEVIRRAQAIIDRAKTAQGSNRDTDPVVGNIVKAAIRRKEANVLVEIDEGSESEASEE</sequence>
<dbReference type="Pfam" id="PF01900">
    <property type="entry name" value="RNase_P_Rpp14"/>
    <property type="match status" value="1"/>
</dbReference>
<dbReference type="GO" id="GO:0033204">
    <property type="term" value="F:ribonuclease P RNA binding"/>
    <property type="evidence" value="ECO:0007669"/>
    <property type="project" value="InterPro"/>
</dbReference>
<comment type="function">
    <text evidence="9">Component of ribonuclease P, a protein complex that generates mature tRNA molecules by cleaving their 5'-ends. Also a component of RNase MRP, which cleaves pre-rRNA sequences.</text>
</comment>
<evidence type="ECO:0000256" key="6">
    <source>
        <dbReference type="ARBA" id="ARBA00022801"/>
    </source>
</evidence>
<gene>
    <name evidence="11" type="ORF">GQ43DRAFT_449775</name>
</gene>
<dbReference type="GO" id="GO:0005730">
    <property type="term" value="C:nucleolus"/>
    <property type="evidence" value="ECO:0007669"/>
    <property type="project" value="TreeGrafter"/>
</dbReference>
<name>A0A9P4JJ24_9PLEO</name>
<dbReference type="GO" id="GO:0030681">
    <property type="term" value="C:multimeric ribonuclease P complex"/>
    <property type="evidence" value="ECO:0007669"/>
    <property type="project" value="TreeGrafter"/>
</dbReference>
<evidence type="ECO:0000256" key="4">
    <source>
        <dbReference type="ARBA" id="ARBA00012179"/>
    </source>
</evidence>
<dbReference type="InterPro" id="IPR002759">
    <property type="entry name" value="Pop5/Rpp14/Rnp2-like"/>
</dbReference>
<dbReference type="FunFam" id="3.30.70.3250:FF:000004">
    <property type="entry name" value="Ribonuclease P/MRP protein subunit POP5"/>
    <property type="match status" value="1"/>
</dbReference>
<comment type="subcellular location">
    <subcellularLocation>
        <location evidence="2">Nucleus</location>
    </subcellularLocation>
</comment>
<evidence type="ECO:0000256" key="8">
    <source>
        <dbReference type="ARBA" id="ARBA00044198"/>
    </source>
</evidence>
<keyword evidence="7" id="KW-0539">Nucleus</keyword>
<comment type="similarity">
    <text evidence="3 10">Belongs to the eukaryotic/archaeal RNase P protein component 2 family.</text>
</comment>
<accession>A0A9P4JJ24</accession>
<organism evidence="11 12">
    <name type="scientific">Delitschia confertaspora ATCC 74209</name>
    <dbReference type="NCBI Taxonomy" id="1513339"/>
    <lineage>
        <taxon>Eukaryota</taxon>
        <taxon>Fungi</taxon>
        <taxon>Dikarya</taxon>
        <taxon>Ascomycota</taxon>
        <taxon>Pezizomycotina</taxon>
        <taxon>Dothideomycetes</taxon>
        <taxon>Pleosporomycetidae</taxon>
        <taxon>Pleosporales</taxon>
        <taxon>Delitschiaceae</taxon>
        <taxon>Delitschia</taxon>
    </lineage>
</organism>
<reference evidence="11" key="1">
    <citation type="journal article" date="2020" name="Stud. Mycol.">
        <title>101 Dothideomycetes genomes: a test case for predicting lifestyles and emergence of pathogens.</title>
        <authorList>
            <person name="Haridas S."/>
            <person name="Albert R."/>
            <person name="Binder M."/>
            <person name="Bloem J."/>
            <person name="Labutti K."/>
            <person name="Salamov A."/>
            <person name="Andreopoulos B."/>
            <person name="Baker S."/>
            <person name="Barry K."/>
            <person name="Bills G."/>
            <person name="Bluhm B."/>
            <person name="Cannon C."/>
            <person name="Castanera R."/>
            <person name="Culley D."/>
            <person name="Daum C."/>
            <person name="Ezra D."/>
            <person name="Gonzalez J."/>
            <person name="Henrissat B."/>
            <person name="Kuo A."/>
            <person name="Liang C."/>
            <person name="Lipzen A."/>
            <person name="Lutzoni F."/>
            <person name="Magnuson J."/>
            <person name="Mondo S."/>
            <person name="Nolan M."/>
            <person name="Ohm R."/>
            <person name="Pangilinan J."/>
            <person name="Park H.-J."/>
            <person name="Ramirez L."/>
            <person name="Alfaro M."/>
            <person name="Sun H."/>
            <person name="Tritt A."/>
            <person name="Yoshinaga Y."/>
            <person name="Zwiers L.-H."/>
            <person name="Turgeon B."/>
            <person name="Goodwin S."/>
            <person name="Spatafora J."/>
            <person name="Crous P."/>
            <person name="Grigoriev I."/>
        </authorList>
    </citation>
    <scope>NUCLEOTIDE SEQUENCE</scope>
    <source>
        <strain evidence="11">ATCC 74209</strain>
    </source>
</reference>
<dbReference type="EC" id="3.1.26.5" evidence="4 10"/>
<dbReference type="GO" id="GO:0000172">
    <property type="term" value="C:ribonuclease MRP complex"/>
    <property type="evidence" value="ECO:0007669"/>
    <property type="project" value="TreeGrafter"/>
</dbReference>
<dbReference type="EMBL" id="ML994040">
    <property type="protein sequence ID" value="KAF2200080.1"/>
    <property type="molecule type" value="Genomic_DNA"/>
</dbReference>
<dbReference type="GO" id="GO:0001682">
    <property type="term" value="P:tRNA 5'-leader removal"/>
    <property type="evidence" value="ECO:0007669"/>
    <property type="project" value="InterPro"/>
</dbReference>
<evidence type="ECO:0000256" key="10">
    <source>
        <dbReference type="PIRNR" id="PIRNR023803"/>
    </source>
</evidence>
<evidence type="ECO:0000313" key="12">
    <source>
        <dbReference type="Proteomes" id="UP000799536"/>
    </source>
</evidence>
<dbReference type="InterPro" id="IPR038085">
    <property type="entry name" value="Rnp2-like_sf"/>
</dbReference>
<evidence type="ECO:0000256" key="3">
    <source>
        <dbReference type="ARBA" id="ARBA00010800"/>
    </source>
</evidence>
<dbReference type="InterPro" id="IPR016819">
    <property type="entry name" value="RNase_P/MRP_POP5"/>
</dbReference>
<proteinExistence type="inferred from homology"/>
<dbReference type="HAMAP" id="MF_00755">
    <property type="entry name" value="RNase_P_2"/>
    <property type="match status" value="1"/>
</dbReference>
<keyword evidence="5 10" id="KW-0819">tRNA processing</keyword>
<dbReference type="GO" id="GO:0004526">
    <property type="term" value="F:ribonuclease P activity"/>
    <property type="evidence" value="ECO:0007669"/>
    <property type="project" value="UniProtKB-EC"/>
</dbReference>
<dbReference type="PIRSF" id="PIRSF023803">
    <property type="entry name" value="Ribonuclease_P_prd"/>
    <property type="match status" value="1"/>
</dbReference>
<dbReference type="GO" id="GO:0000460">
    <property type="term" value="P:maturation of 5.8S rRNA"/>
    <property type="evidence" value="ECO:0007669"/>
    <property type="project" value="UniProtKB-ARBA"/>
</dbReference>
<evidence type="ECO:0000256" key="9">
    <source>
        <dbReference type="ARBA" id="ARBA00055200"/>
    </source>
</evidence>
<evidence type="ECO:0000256" key="7">
    <source>
        <dbReference type="ARBA" id="ARBA00023242"/>
    </source>
</evidence>
<comment type="caution">
    <text evidence="11">The sequence shown here is derived from an EMBL/GenBank/DDBJ whole genome shotgun (WGS) entry which is preliminary data.</text>
</comment>
<dbReference type="PANTHER" id="PTHR15441">
    <property type="entry name" value="RIBONUCLEASE P PROTEIN SUBUNIT P14"/>
    <property type="match status" value="1"/>
</dbReference>
<dbReference type="AlphaFoldDB" id="A0A9P4JJ24"/>
<dbReference type="OrthoDB" id="24745at2759"/>
<keyword evidence="6" id="KW-0378">Hydrolase</keyword>
<dbReference type="Gene3D" id="3.30.70.3250">
    <property type="entry name" value="Ribonuclease P, Pop5 subunit"/>
    <property type="match status" value="1"/>
</dbReference>
<dbReference type="SUPFAM" id="SSF160350">
    <property type="entry name" value="Rnp2-like"/>
    <property type="match status" value="1"/>
</dbReference>
<dbReference type="PANTHER" id="PTHR15441:SF2">
    <property type="entry name" value="RIBONUCLEASE P_MRP PROTEIN SUBUNIT POP5"/>
    <property type="match status" value="1"/>
</dbReference>
<protein>
    <recommendedName>
        <fullName evidence="8 10">Ribonuclease P/MRP protein subunit POP5</fullName>
        <ecNumber evidence="4 10">3.1.26.5</ecNumber>
    </recommendedName>
</protein>
<comment type="catalytic activity">
    <reaction evidence="1 10">
        <text>Endonucleolytic cleavage of RNA, removing 5'-extranucleotides from tRNA precursor.</text>
        <dbReference type="EC" id="3.1.26.5"/>
    </reaction>
</comment>